<sequence length="177" mass="19709">MDAHKWNESLDRIVSKIAEMIDLLKNRPRFQAPAIVATTTTPPTTVADPPPNPTPTSSVVQNPAPNTAPVPVLKPTSSHEHFAPPHHPLSNRQITPATISARVFSTPPCQQDNQNSQQDNISLREGVADEREWHPPWRPVATAPNTVGRLEWHPPWGIRETWPGFILEDKDVLSWGD</sequence>
<keyword evidence="3" id="KW-1185">Reference proteome</keyword>
<evidence type="ECO:0000313" key="3">
    <source>
        <dbReference type="Proteomes" id="UP000215914"/>
    </source>
</evidence>
<comment type="caution">
    <text evidence="2">The sequence shown here is derived from an EMBL/GenBank/DDBJ whole genome shotgun (WGS) entry which is preliminary data.</text>
</comment>
<name>A0A9K3JZF5_HELAN</name>
<evidence type="ECO:0000313" key="2">
    <source>
        <dbReference type="EMBL" id="KAF5824176.1"/>
    </source>
</evidence>
<proteinExistence type="predicted"/>
<reference evidence="2" key="1">
    <citation type="journal article" date="2017" name="Nature">
        <title>The sunflower genome provides insights into oil metabolism, flowering and Asterid evolution.</title>
        <authorList>
            <person name="Badouin H."/>
            <person name="Gouzy J."/>
            <person name="Grassa C.J."/>
            <person name="Murat F."/>
            <person name="Staton S.E."/>
            <person name="Cottret L."/>
            <person name="Lelandais-Briere C."/>
            <person name="Owens G.L."/>
            <person name="Carrere S."/>
            <person name="Mayjonade B."/>
            <person name="Legrand L."/>
            <person name="Gill N."/>
            <person name="Kane N.C."/>
            <person name="Bowers J.E."/>
            <person name="Hubner S."/>
            <person name="Bellec A."/>
            <person name="Berard A."/>
            <person name="Berges H."/>
            <person name="Blanchet N."/>
            <person name="Boniface M.C."/>
            <person name="Brunel D."/>
            <person name="Catrice O."/>
            <person name="Chaidir N."/>
            <person name="Claudel C."/>
            <person name="Donnadieu C."/>
            <person name="Faraut T."/>
            <person name="Fievet G."/>
            <person name="Helmstetter N."/>
            <person name="King M."/>
            <person name="Knapp S.J."/>
            <person name="Lai Z."/>
            <person name="Le Paslier M.C."/>
            <person name="Lippi Y."/>
            <person name="Lorenzon L."/>
            <person name="Mandel J.R."/>
            <person name="Marage G."/>
            <person name="Marchand G."/>
            <person name="Marquand E."/>
            <person name="Bret-Mestries E."/>
            <person name="Morien E."/>
            <person name="Nambeesan S."/>
            <person name="Nguyen T."/>
            <person name="Pegot-Espagnet P."/>
            <person name="Pouilly N."/>
            <person name="Raftis F."/>
            <person name="Sallet E."/>
            <person name="Schiex T."/>
            <person name="Thomas J."/>
            <person name="Vandecasteele C."/>
            <person name="Vares D."/>
            <person name="Vear F."/>
            <person name="Vautrin S."/>
            <person name="Crespi M."/>
            <person name="Mangin B."/>
            <person name="Burke J.M."/>
            <person name="Salse J."/>
            <person name="Munos S."/>
            <person name="Vincourt P."/>
            <person name="Rieseberg L.H."/>
            <person name="Langlade N.B."/>
        </authorList>
    </citation>
    <scope>NUCLEOTIDE SEQUENCE</scope>
    <source>
        <tissue evidence="2">Leaves</tissue>
    </source>
</reference>
<gene>
    <name evidence="2" type="ORF">HanXRQr2_Chr00c122g0833951</name>
</gene>
<evidence type="ECO:0000256" key="1">
    <source>
        <dbReference type="SAM" id="MobiDB-lite"/>
    </source>
</evidence>
<dbReference type="AlphaFoldDB" id="A0A9K3JZF5"/>
<feature type="region of interest" description="Disordered" evidence="1">
    <location>
        <begin position="40"/>
        <end position="94"/>
    </location>
</feature>
<accession>A0A9K3JZF5</accession>
<organism evidence="2 3">
    <name type="scientific">Helianthus annuus</name>
    <name type="common">Common sunflower</name>
    <dbReference type="NCBI Taxonomy" id="4232"/>
    <lineage>
        <taxon>Eukaryota</taxon>
        <taxon>Viridiplantae</taxon>
        <taxon>Streptophyta</taxon>
        <taxon>Embryophyta</taxon>
        <taxon>Tracheophyta</taxon>
        <taxon>Spermatophyta</taxon>
        <taxon>Magnoliopsida</taxon>
        <taxon>eudicotyledons</taxon>
        <taxon>Gunneridae</taxon>
        <taxon>Pentapetalae</taxon>
        <taxon>asterids</taxon>
        <taxon>campanulids</taxon>
        <taxon>Asterales</taxon>
        <taxon>Asteraceae</taxon>
        <taxon>Asteroideae</taxon>
        <taxon>Heliantheae alliance</taxon>
        <taxon>Heliantheae</taxon>
        <taxon>Helianthus</taxon>
    </lineage>
</organism>
<dbReference type="EMBL" id="MNCJ02000122">
    <property type="protein sequence ID" value="KAF5824176.1"/>
    <property type="molecule type" value="Genomic_DNA"/>
</dbReference>
<protein>
    <submittedName>
        <fullName evidence="2">Uncharacterized protein</fullName>
    </submittedName>
</protein>
<reference evidence="2" key="2">
    <citation type="submission" date="2020-06" db="EMBL/GenBank/DDBJ databases">
        <title>Helianthus annuus Genome sequencing and assembly Release 2.</title>
        <authorList>
            <person name="Gouzy J."/>
            <person name="Langlade N."/>
            <person name="Munos S."/>
        </authorList>
    </citation>
    <scope>NUCLEOTIDE SEQUENCE</scope>
    <source>
        <tissue evidence="2">Leaves</tissue>
    </source>
</reference>
<dbReference type="Proteomes" id="UP000215914">
    <property type="component" value="Unassembled WGS sequence"/>
</dbReference>